<dbReference type="CDD" id="cd09917">
    <property type="entry name" value="F-box_SF"/>
    <property type="match status" value="1"/>
</dbReference>
<dbReference type="InterPro" id="IPR001810">
    <property type="entry name" value="F-box_dom"/>
</dbReference>
<proteinExistence type="predicted"/>
<evidence type="ECO:0000313" key="2">
    <source>
        <dbReference type="EMBL" id="CAG7719031.1"/>
    </source>
</evidence>
<evidence type="ECO:0000313" key="3">
    <source>
        <dbReference type="Proteomes" id="UP000708208"/>
    </source>
</evidence>
<dbReference type="EMBL" id="CAJVCH010058107">
    <property type="protein sequence ID" value="CAG7719031.1"/>
    <property type="molecule type" value="Genomic_DNA"/>
</dbReference>
<comment type="caution">
    <text evidence="2">The sequence shown here is derived from an EMBL/GenBank/DDBJ whole genome shotgun (WGS) entry which is preliminary data.</text>
</comment>
<reference evidence="2" key="1">
    <citation type="submission" date="2021-06" db="EMBL/GenBank/DDBJ databases">
        <authorList>
            <person name="Hodson N. C."/>
            <person name="Mongue J. A."/>
            <person name="Jaron S. K."/>
        </authorList>
    </citation>
    <scope>NUCLEOTIDE SEQUENCE</scope>
</reference>
<dbReference type="OrthoDB" id="10667410at2759"/>
<evidence type="ECO:0000259" key="1">
    <source>
        <dbReference type="Pfam" id="PF00646"/>
    </source>
</evidence>
<dbReference type="AlphaFoldDB" id="A0A8J2JEP0"/>
<name>A0A8J2JEP0_9HEXA</name>
<protein>
    <recommendedName>
        <fullName evidence="1">F-box domain-containing protein</fullName>
    </recommendedName>
</protein>
<accession>A0A8J2JEP0</accession>
<sequence length="669" mass="76207">MFRKLNSLLRRIDPDLLDVVGVEEDQAPPGVGQFSIFHSFWPIKRDDPSISVGTATDVVIPVDSKNGDILEAKAFVICFSFLGVNDLKCCRLVCRKWRSIVNPILKQASCVAIHGEIAGSLFKDGAVEKCIKYLKNSVSKFSLWTTLRLMNMKESQVKVLLASRDFQIAVKSILELQMIKCEISWTSLLKIMRQFINLQVFYDKKTIYTDSESSVVMSSLALWNSGSKPDGPIETNFVKKDILLEDLKCLKIFKPDSGKNTTDLIKILTVTTVDVEEIHLKLDPQQKLVSVKDAFEFERHINIMFILNAQSLRKLYIDMMDTDHIEYFNEFLKCFRDWATPSSPPLALEELVLKFKYIWLSRSFENILLPLIAKCGHLKVLGIGLISFKPESAHLLTSLSEAVPSECAYEFGICVSDHVSSSNSVTSSHSAECSFDARTLGSNLLKAPMFQKHMTDLLVGIFHDDVKEVCDLIPREIEGRGFRKTVDVCIFTNGPYRPNFTSFNIKQLAFLFSNVTNLEIIDGPYENYFEDLFKTTSSAFIDDEDIQMIIKCMQRLKKLIIFANMETLTDTGITGLPHSVCYRMRTTRIYRLEPNEIQGQRFQHLKHLKYLSLRGIGTSLTDVSAYWGFSHVKNLRTLIVSHFKKLTPEAREYLDEMYPQSHGCFVAIL</sequence>
<feature type="domain" description="F-box" evidence="1">
    <location>
        <begin position="77"/>
        <end position="102"/>
    </location>
</feature>
<gene>
    <name evidence="2" type="ORF">AFUS01_LOCUS8376</name>
</gene>
<dbReference type="Proteomes" id="UP000708208">
    <property type="component" value="Unassembled WGS sequence"/>
</dbReference>
<keyword evidence="3" id="KW-1185">Reference proteome</keyword>
<dbReference type="Pfam" id="PF00646">
    <property type="entry name" value="F-box"/>
    <property type="match status" value="1"/>
</dbReference>
<organism evidence="2 3">
    <name type="scientific">Allacma fusca</name>
    <dbReference type="NCBI Taxonomy" id="39272"/>
    <lineage>
        <taxon>Eukaryota</taxon>
        <taxon>Metazoa</taxon>
        <taxon>Ecdysozoa</taxon>
        <taxon>Arthropoda</taxon>
        <taxon>Hexapoda</taxon>
        <taxon>Collembola</taxon>
        <taxon>Symphypleona</taxon>
        <taxon>Sminthuridae</taxon>
        <taxon>Allacma</taxon>
    </lineage>
</organism>